<reference evidence="2 3" key="1">
    <citation type="submission" date="2024-09" db="EMBL/GenBank/DDBJ databases">
        <authorList>
            <person name="Sun Q."/>
            <person name="Mori K."/>
        </authorList>
    </citation>
    <scope>NUCLEOTIDE SEQUENCE [LARGE SCALE GENOMIC DNA]</scope>
    <source>
        <strain evidence="2 3">JCM 3324</strain>
    </source>
</reference>
<protein>
    <submittedName>
        <fullName evidence="2">Uncharacterized protein</fullName>
    </submittedName>
</protein>
<comment type="caution">
    <text evidence="2">The sequence shown here is derived from an EMBL/GenBank/DDBJ whole genome shotgun (WGS) entry which is preliminary data.</text>
</comment>
<accession>A0ABV5NVJ8</accession>
<feature type="transmembrane region" description="Helical" evidence="1">
    <location>
        <begin position="12"/>
        <end position="33"/>
    </location>
</feature>
<organism evidence="2 3">
    <name type="scientific">Nonomuraea salmonea</name>
    <dbReference type="NCBI Taxonomy" id="46181"/>
    <lineage>
        <taxon>Bacteria</taxon>
        <taxon>Bacillati</taxon>
        <taxon>Actinomycetota</taxon>
        <taxon>Actinomycetes</taxon>
        <taxon>Streptosporangiales</taxon>
        <taxon>Streptosporangiaceae</taxon>
        <taxon>Nonomuraea</taxon>
    </lineage>
</organism>
<keyword evidence="1" id="KW-0812">Transmembrane</keyword>
<keyword evidence="1" id="KW-0472">Membrane</keyword>
<gene>
    <name evidence="2" type="ORF">ACFFR3_33040</name>
</gene>
<evidence type="ECO:0000256" key="1">
    <source>
        <dbReference type="SAM" id="Phobius"/>
    </source>
</evidence>
<proteinExistence type="predicted"/>
<dbReference type="Proteomes" id="UP001589568">
    <property type="component" value="Unassembled WGS sequence"/>
</dbReference>
<name>A0ABV5NVJ8_9ACTN</name>
<keyword evidence="1" id="KW-1133">Transmembrane helix</keyword>
<keyword evidence="3" id="KW-1185">Reference proteome</keyword>
<evidence type="ECO:0000313" key="2">
    <source>
        <dbReference type="EMBL" id="MFB9474345.1"/>
    </source>
</evidence>
<sequence>MTRPAKKQPTFALDPVLIIGTALSVLIGVIFYVKEDTAQGLGMVAGLIGGVITLQVQTLLREKRRIDHETRVGQMVATIEKIPWLPDLMLPMLRAAKHVEREYAGTPAADACRVAFEDCLRTLADLERGHFRTPYGDNAVFQRLIDQTKATMCATSVPSVDLTWWREPVGRQYWQAQLDALARGVTIRRVFIYHEWSEELESLAREQAAAGVRVRRVHVDRLPPAMRVISGVWDGTCGHELSYTAAGEAVHDTFTVSPPDLERLMTQFEMIERSAVELDEPRRQPDSVA</sequence>
<dbReference type="RefSeq" id="WP_345392022.1">
    <property type="nucleotide sequence ID" value="NZ_BAAAXS010000001.1"/>
</dbReference>
<feature type="transmembrane region" description="Helical" evidence="1">
    <location>
        <begin position="39"/>
        <end position="60"/>
    </location>
</feature>
<evidence type="ECO:0000313" key="3">
    <source>
        <dbReference type="Proteomes" id="UP001589568"/>
    </source>
</evidence>
<dbReference type="EMBL" id="JBHMCF010000038">
    <property type="protein sequence ID" value="MFB9474345.1"/>
    <property type="molecule type" value="Genomic_DNA"/>
</dbReference>